<keyword evidence="2" id="KW-1185">Reference proteome</keyword>
<dbReference type="AlphaFoldDB" id="A0AAV7LJA3"/>
<dbReference type="EMBL" id="JANPWB010000015">
    <property type="protein sequence ID" value="KAJ1091541.1"/>
    <property type="molecule type" value="Genomic_DNA"/>
</dbReference>
<organism evidence="1 2">
    <name type="scientific">Pleurodeles waltl</name>
    <name type="common">Iberian ribbed newt</name>
    <dbReference type="NCBI Taxonomy" id="8319"/>
    <lineage>
        <taxon>Eukaryota</taxon>
        <taxon>Metazoa</taxon>
        <taxon>Chordata</taxon>
        <taxon>Craniata</taxon>
        <taxon>Vertebrata</taxon>
        <taxon>Euteleostomi</taxon>
        <taxon>Amphibia</taxon>
        <taxon>Batrachia</taxon>
        <taxon>Caudata</taxon>
        <taxon>Salamandroidea</taxon>
        <taxon>Salamandridae</taxon>
        <taxon>Pleurodelinae</taxon>
        <taxon>Pleurodeles</taxon>
    </lineage>
</organism>
<sequence length="112" mass="12373">MAQATSSVGRLEARLEDAEGRSWRNNVFPEHAEGSAMESFVENWIKDALQPAGLSRVFVVERAHRALVVPPRPGAPPRAIIARLLNYKDQACILLTARESDKATYANCKISI</sequence>
<gene>
    <name evidence="1" type="ORF">NDU88_004661</name>
</gene>
<proteinExistence type="predicted"/>
<dbReference type="Proteomes" id="UP001066276">
    <property type="component" value="Chromosome 11"/>
</dbReference>
<protein>
    <submittedName>
        <fullName evidence="1">Uncharacterized protein</fullName>
    </submittedName>
</protein>
<comment type="caution">
    <text evidence="1">The sequence shown here is derived from an EMBL/GenBank/DDBJ whole genome shotgun (WGS) entry which is preliminary data.</text>
</comment>
<evidence type="ECO:0000313" key="2">
    <source>
        <dbReference type="Proteomes" id="UP001066276"/>
    </source>
</evidence>
<dbReference type="Gene3D" id="3.30.70.1820">
    <property type="entry name" value="L1 transposable element, RRM domain"/>
    <property type="match status" value="1"/>
</dbReference>
<reference evidence="1" key="1">
    <citation type="journal article" date="2022" name="bioRxiv">
        <title>Sequencing and chromosome-scale assembly of the giantPleurodeles waltlgenome.</title>
        <authorList>
            <person name="Brown T."/>
            <person name="Elewa A."/>
            <person name="Iarovenko S."/>
            <person name="Subramanian E."/>
            <person name="Araus A.J."/>
            <person name="Petzold A."/>
            <person name="Susuki M."/>
            <person name="Suzuki K.-i.T."/>
            <person name="Hayashi T."/>
            <person name="Toyoda A."/>
            <person name="Oliveira C."/>
            <person name="Osipova E."/>
            <person name="Leigh N.D."/>
            <person name="Simon A."/>
            <person name="Yun M.H."/>
        </authorList>
    </citation>
    <scope>NUCLEOTIDE SEQUENCE</scope>
    <source>
        <strain evidence="1">20211129_DDA</strain>
        <tissue evidence="1">Liver</tissue>
    </source>
</reference>
<evidence type="ECO:0000313" key="1">
    <source>
        <dbReference type="EMBL" id="KAJ1091541.1"/>
    </source>
</evidence>
<accession>A0AAV7LJA3</accession>
<name>A0AAV7LJA3_PLEWA</name>